<comment type="caution">
    <text evidence="2">The sequence shown here is derived from an EMBL/GenBank/DDBJ whole genome shotgun (WGS) entry which is preliminary data.</text>
</comment>
<name>A0AAW6TLG0_9FLAO</name>
<accession>A0AAW6TLG0</accession>
<dbReference type="RefSeq" id="WP_282716784.1">
    <property type="nucleotide sequence ID" value="NZ_JASCRY010000003.1"/>
</dbReference>
<keyword evidence="1" id="KW-0732">Signal</keyword>
<proteinExistence type="predicted"/>
<gene>
    <name evidence="2" type="ORF">QLS97_11405</name>
</gene>
<dbReference type="PROSITE" id="PS51257">
    <property type="entry name" value="PROKAR_LIPOPROTEIN"/>
    <property type="match status" value="1"/>
</dbReference>
<reference evidence="2 3" key="1">
    <citation type="submission" date="2023-04" db="EMBL/GenBank/DDBJ databases">
        <title>Two novel species of Flavobacterium.</title>
        <authorList>
            <person name="Liu Q."/>
            <person name="Xin Y.-H."/>
        </authorList>
    </citation>
    <scope>NUCLEOTIDE SEQUENCE [LARGE SCALE GENOMIC DNA]</scope>
    <source>
        <strain evidence="2 3">LB2P87</strain>
    </source>
</reference>
<organism evidence="2 3">
    <name type="scientific">Flavobacterium yafengii</name>
    <dbReference type="NCBI Taxonomy" id="3041253"/>
    <lineage>
        <taxon>Bacteria</taxon>
        <taxon>Pseudomonadati</taxon>
        <taxon>Bacteroidota</taxon>
        <taxon>Flavobacteriia</taxon>
        <taxon>Flavobacteriales</taxon>
        <taxon>Flavobacteriaceae</taxon>
        <taxon>Flavobacterium</taxon>
    </lineage>
</organism>
<dbReference type="Proteomes" id="UP001228643">
    <property type="component" value="Unassembled WGS sequence"/>
</dbReference>
<protein>
    <submittedName>
        <fullName evidence="2">Uncharacterized protein</fullName>
    </submittedName>
</protein>
<evidence type="ECO:0000313" key="2">
    <source>
        <dbReference type="EMBL" id="MDI5950254.1"/>
    </source>
</evidence>
<sequence length="246" mass="26926">MKNISLCLVVFPLLIISCTADSVDTSDNSTDSKVNSKKLEKSARLVENLPPENPANVYDLAGKLHNDILDTYLAGNYQYNTISQISQQIEAIAVMNNDLALLNFATNVPVNLEEIQAIVNNPEAELDEAIVNSSMTNAAKGSLSTFMNAALLWENEEYGTIYQSIVSYESSVMTNSQFSSEDKRIILTTSSIARYSLYYSKERKDKDWETSVGNRVGGASGALDQSLTAIKMALITGISQNNLVTD</sequence>
<evidence type="ECO:0000256" key="1">
    <source>
        <dbReference type="SAM" id="SignalP"/>
    </source>
</evidence>
<feature type="chain" id="PRO_5043879856" evidence="1">
    <location>
        <begin position="23"/>
        <end position="246"/>
    </location>
</feature>
<dbReference type="AlphaFoldDB" id="A0AAW6TLG0"/>
<keyword evidence="3" id="KW-1185">Reference proteome</keyword>
<dbReference type="EMBL" id="JASCRY010000003">
    <property type="protein sequence ID" value="MDI5950254.1"/>
    <property type="molecule type" value="Genomic_DNA"/>
</dbReference>
<evidence type="ECO:0000313" key="3">
    <source>
        <dbReference type="Proteomes" id="UP001228643"/>
    </source>
</evidence>
<feature type="signal peptide" evidence="1">
    <location>
        <begin position="1"/>
        <end position="22"/>
    </location>
</feature>